<organism evidence="2 3">
    <name type="scientific">Neomoorella glycerini</name>
    <dbReference type="NCBI Taxonomy" id="55779"/>
    <lineage>
        <taxon>Bacteria</taxon>
        <taxon>Bacillati</taxon>
        <taxon>Bacillota</taxon>
        <taxon>Clostridia</taxon>
        <taxon>Neomoorellales</taxon>
        <taxon>Neomoorellaceae</taxon>
        <taxon>Neomoorella</taxon>
    </lineage>
</organism>
<evidence type="ECO:0000313" key="3">
    <source>
        <dbReference type="Proteomes" id="UP000425916"/>
    </source>
</evidence>
<dbReference type="PANTHER" id="PTHR34107:SF4">
    <property type="entry name" value="SLL1222 PROTEIN"/>
    <property type="match status" value="1"/>
</dbReference>
<name>A0A6I5ZND8_9FIRM</name>
<feature type="domain" description="Putative restriction endonuclease" evidence="1">
    <location>
        <begin position="2"/>
        <end position="56"/>
    </location>
</feature>
<reference evidence="2 3" key="1">
    <citation type="submission" date="2019-11" db="EMBL/GenBank/DDBJ databases">
        <title>Genome sequence of Moorella glycerini DSM11254.</title>
        <authorList>
            <person name="Poehlein A."/>
            <person name="Boeer T."/>
            <person name="Daniel R."/>
        </authorList>
    </citation>
    <scope>NUCLEOTIDE SEQUENCE [LARGE SCALE GENOMIC DNA]</scope>
    <source>
        <strain evidence="2 3">DSM 11254</strain>
    </source>
</reference>
<dbReference type="Gene3D" id="3.90.1570.10">
    <property type="entry name" value="tt1808, chain A"/>
    <property type="match status" value="1"/>
</dbReference>
<dbReference type="RefSeq" id="WP_156271951.1">
    <property type="nucleotide sequence ID" value="NZ_CP046244.1"/>
</dbReference>
<evidence type="ECO:0000259" key="1">
    <source>
        <dbReference type="Pfam" id="PF05685"/>
    </source>
</evidence>
<dbReference type="Proteomes" id="UP000425916">
    <property type="component" value="Chromosome"/>
</dbReference>
<dbReference type="EMBL" id="CP046244">
    <property type="protein sequence ID" value="QGP91464.1"/>
    <property type="molecule type" value="Genomic_DNA"/>
</dbReference>
<accession>A0A6I5ZND8</accession>
<keyword evidence="2" id="KW-0540">Nuclease</keyword>
<dbReference type="AlphaFoldDB" id="A0A6I5ZND8"/>
<evidence type="ECO:0000313" key="2">
    <source>
        <dbReference type="EMBL" id="QGP91464.1"/>
    </source>
</evidence>
<keyword evidence="3" id="KW-1185">Reference proteome</keyword>
<dbReference type="SUPFAM" id="SSF52980">
    <property type="entry name" value="Restriction endonuclease-like"/>
    <property type="match status" value="1"/>
</dbReference>
<dbReference type="GO" id="GO:0004519">
    <property type="term" value="F:endonuclease activity"/>
    <property type="evidence" value="ECO:0007669"/>
    <property type="project" value="UniProtKB-KW"/>
</dbReference>
<sequence>MEYEAAGVREYWLIDPDRQQAEFYRLEDNGRYHTVALNASGIYRSEVIPGFWLKVEWLFRDPPPAAIACLKDKGNSFLNCTYLRCSLFSGSGYNINQGRNLYGTLWLLHPKFQINVNL</sequence>
<dbReference type="InterPro" id="IPR011335">
    <property type="entry name" value="Restrct_endonuc-II-like"/>
</dbReference>
<keyword evidence="2" id="KW-0255">Endonuclease</keyword>
<keyword evidence="2" id="KW-0378">Hydrolase</keyword>
<protein>
    <submittedName>
        <fullName evidence="2">Restriction endonuclease</fullName>
    </submittedName>
</protein>
<dbReference type="PANTHER" id="PTHR34107">
    <property type="entry name" value="SLL0198 PROTEIN-RELATED"/>
    <property type="match status" value="1"/>
</dbReference>
<dbReference type="Pfam" id="PF05685">
    <property type="entry name" value="Uma2"/>
    <property type="match status" value="1"/>
</dbReference>
<dbReference type="CDD" id="cd06260">
    <property type="entry name" value="DUF820-like"/>
    <property type="match status" value="1"/>
</dbReference>
<proteinExistence type="predicted"/>
<dbReference type="InterPro" id="IPR008538">
    <property type="entry name" value="Uma2"/>
</dbReference>
<dbReference type="OrthoDB" id="9798254at2"/>
<gene>
    <name evidence="2" type="ORF">MGLY_07970</name>
</gene>
<dbReference type="InterPro" id="IPR012296">
    <property type="entry name" value="Nuclease_put_TT1808"/>
</dbReference>